<gene>
    <name evidence="7" type="ORF">SPARVUS_LOCUS5850315</name>
</gene>
<dbReference type="Pfam" id="PF14940">
    <property type="entry name" value="TMEM219"/>
    <property type="match status" value="1"/>
</dbReference>
<evidence type="ECO:0000256" key="5">
    <source>
        <dbReference type="SAM" id="Phobius"/>
    </source>
</evidence>
<dbReference type="Proteomes" id="UP001162483">
    <property type="component" value="Unassembled WGS sequence"/>
</dbReference>
<dbReference type="PANTHER" id="PTHR16002">
    <property type="entry name" value="TRANSMEMBRANE PROTEIN 248-LIKE"/>
    <property type="match status" value="1"/>
</dbReference>
<sequence>MLWPSCQSLRSCVLHHPPFVTFFICVVTLGVTYLALGVYIKTQPVSDVDFTQDWGGVLQAFTVGKVCIQGNGSRHITTVDETRTVNPENSANVSVLVTFTVSPWQLALNHSNLQIIATGAQLGMTGTDADTPLTITLTSYWGYIQCNGSEVECAVKYCVSLTGPRELLPQTSWSPQCPVNGSAVPVVPELYVLETEASSSAKCLVYHGDLTQNIIPEEDAALCAQRLREVALVILFLGLLLTVMFVFCTPPFKEKKTGGPL</sequence>
<accession>A0ABN9CVB1</accession>
<keyword evidence="2 5" id="KW-0812">Transmembrane</keyword>
<keyword evidence="8" id="KW-1185">Reference proteome</keyword>
<evidence type="ECO:0000256" key="1">
    <source>
        <dbReference type="ARBA" id="ARBA00004370"/>
    </source>
</evidence>
<dbReference type="InterPro" id="IPR039493">
    <property type="entry name" value="TMEM248/TMEM219"/>
</dbReference>
<dbReference type="PANTHER" id="PTHR16002:SF4">
    <property type="entry name" value="TMEM248_TMEM219 DOMAIN-CONTAINING PROTEIN"/>
    <property type="match status" value="1"/>
</dbReference>
<protein>
    <recommendedName>
        <fullName evidence="6">TMEM248/TMEM219 domain-containing protein</fullName>
    </recommendedName>
</protein>
<evidence type="ECO:0000313" key="7">
    <source>
        <dbReference type="EMBL" id="CAI9564132.1"/>
    </source>
</evidence>
<dbReference type="EMBL" id="CATNWA010012811">
    <property type="protein sequence ID" value="CAI9564132.1"/>
    <property type="molecule type" value="Genomic_DNA"/>
</dbReference>
<keyword evidence="4 5" id="KW-0472">Membrane</keyword>
<name>A0ABN9CVB1_9NEOB</name>
<feature type="transmembrane region" description="Helical" evidence="5">
    <location>
        <begin position="20"/>
        <end position="40"/>
    </location>
</feature>
<proteinExistence type="predicted"/>
<keyword evidence="3 5" id="KW-1133">Transmembrane helix</keyword>
<reference evidence="7" key="1">
    <citation type="submission" date="2023-05" db="EMBL/GenBank/DDBJ databases">
        <authorList>
            <person name="Stuckert A."/>
        </authorList>
    </citation>
    <scope>NUCLEOTIDE SEQUENCE</scope>
</reference>
<evidence type="ECO:0000256" key="4">
    <source>
        <dbReference type="ARBA" id="ARBA00023136"/>
    </source>
</evidence>
<feature type="transmembrane region" description="Helical" evidence="5">
    <location>
        <begin position="230"/>
        <end position="252"/>
    </location>
</feature>
<evidence type="ECO:0000313" key="8">
    <source>
        <dbReference type="Proteomes" id="UP001162483"/>
    </source>
</evidence>
<comment type="subcellular location">
    <subcellularLocation>
        <location evidence="1">Membrane</location>
    </subcellularLocation>
</comment>
<evidence type="ECO:0000256" key="2">
    <source>
        <dbReference type="ARBA" id="ARBA00022692"/>
    </source>
</evidence>
<feature type="domain" description="TMEM248/TMEM219" evidence="6">
    <location>
        <begin position="9"/>
        <end position="180"/>
    </location>
</feature>
<organism evidence="7 8">
    <name type="scientific">Staurois parvus</name>
    <dbReference type="NCBI Taxonomy" id="386267"/>
    <lineage>
        <taxon>Eukaryota</taxon>
        <taxon>Metazoa</taxon>
        <taxon>Chordata</taxon>
        <taxon>Craniata</taxon>
        <taxon>Vertebrata</taxon>
        <taxon>Euteleostomi</taxon>
        <taxon>Amphibia</taxon>
        <taxon>Batrachia</taxon>
        <taxon>Anura</taxon>
        <taxon>Neobatrachia</taxon>
        <taxon>Ranoidea</taxon>
        <taxon>Ranidae</taxon>
        <taxon>Staurois</taxon>
    </lineage>
</organism>
<evidence type="ECO:0000256" key="3">
    <source>
        <dbReference type="ARBA" id="ARBA00022989"/>
    </source>
</evidence>
<dbReference type="InterPro" id="IPR039587">
    <property type="entry name" value="TMEM248/TMEM219_dom"/>
</dbReference>
<evidence type="ECO:0000259" key="6">
    <source>
        <dbReference type="Pfam" id="PF14940"/>
    </source>
</evidence>
<comment type="caution">
    <text evidence="7">The sequence shown here is derived from an EMBL/GenBank/DDBJ whole genome shotgun (WGS) entry which is preliminary data.</text>
</comment>